<evidence type="ECO:0000313" key="1">
    <source>
        <dbReference type="EMBL" id="OCT59892.1"/>
    </source>
</evidence>
<dbReference type="AlphaFoldDB" id="A0A974BSK4"/>
<accession>A0A974BSK4</accession>
<sequence>MKQMKLFTGNFYILYTVLYCHKTKVHVFCYIPELYTFSPLAELSSRPDVALLWNFIPLPLAFLQDLDPSLYDIIQHVIYWLINCATLRLLEGLEFFQSWILIALYRVYM</sequence>
<reference evidence="2" key="1">
    <citation type="journal article" date="2016" name="Nature">
        <title>Genome evolution in the allotetraploid frog Xenopus laevis.</title>
        <authorList>
            <person name="Session A.M."/>
            <person name="Uno Y."/>
            <person name="Kwon T."/>
            <person name="Chapman J.A."/>
            <person name="Toyoda A."/>
            <person name="Takahashi S."/>
            <person name="Fukui A."/>
            <person name="Hikosaka A."/>
            <person name="Suzuki A."/>
            <person name="Kondo M."/>
            <person name="van Heeringen S.J."/>
            <person name="Quigley I."/>
            <person name="Heinz S."/>
            <person name="Ogino H."/>
            <person name="Ochi H."/>
            <person name="Hellsten U."/>
            <person name="Lyons J.B."/>
            <person name="Simakov O."/>
            <person name="Putnam N."/>
            <person name="Stites J."/>
            <person name="Kuroki Y."/>
            <person name="Tanaka T."/>
            <person name="Michiue T."/>
            <person name="Watanabe M."/>
            <person name="Bogdanovic O."/>
            <person name="Lister R."/>
            <person name="Georgiou G."/>
            <person name="Paranjpe S.S."/>
            <person name="van Kruijsbergen I."/>
            <person name="Shu S."/>
            <person name="Carlson J."/>
            <person name="Kinoshita T."/>
            <person name="Ohta Y."/>
            <person name="Mawaribuchi S."/>
            <person name="Jenkins J."/>
            <person name="Grimwood J."/>
            <person name="Schmutz J."/>
            <person name="Mitros T."/>
            <person name="Mozaffari S.V."/>
            <person name="Suzuki Y."/>
            <person name="Haramoto Y."/>
            <person name="Yamamoto T.S."/>
            <person name="Takagi C."/>
            <person name="Heald R."/>
            <person name="Miller K."/>
            <person name="Haudenschild C."/>
            <person name="Kitzman J."/>
            <person name="Nakayama T."/>
            <person name="Izutsu Y."/>
            <person name="Robert J."/>
            <person name="Fortriede J."/>
            <person name="Burns K."/>
            <person name="Lotay V."/>
            <person name="Karimi K."/>
            <person name="Yasuoka Y."/>
            <person name="Dichmann D.S."/>
            <person name="Flajnik M.F."/>
            <person name="Houston D.W."/>
            <person name="Shendure J."/>
            <person name="DuPasquier L."/>
            <person name="Vize P.D."/>
            <person name="Zorn A.M."/>
            <person name="Ito M."/>
            <person name="Marcotte E.M."/>
            <person name="Wallingford J.B."/>
            <person name="Ito Y."/>
            <person name="Asashima M."/>
            <person name="Ueno N."/>
            <person name="Matsuda Y."/>
            <person name="Veenstra G.J."/>
            <person name="Fujiyama A."/>
            <person name="Harland R.M."/>
            <person name="Taira M."/>
            <person name="Rokhsar D.S."/>
        </authorList>
    </citation>
    <scope>NUCLEOTIDE SEQUENCE [LARGE SCALE GENOMIC DNA]</scope>
    <source>
        <strain evidence="2">J</strain>
    </source>
</reference>
<gene>
    <name evidence="1" type="ORF">XELAEV_18045911mg</name>
</gene>
<dbReference type="EMBL" id="CM004483">
    <property type="protein sequence ID" value="OCT59892.1"/>
    <property type="molecule type" value="Genomic_DNA"/>
</dbReference>
<dbReference type="Proteomes" id="UP000694892">
    <property type="component" value="Chromosome 9_10S"/>
</dbReference>
<name>A0A974BSK4_XENLA</name>
<organism evidence="1 2">
    <name type="scientific">Xenopus laevis</name>
    <name type="common">African clawed frog</name>
    <dbReference type="NCBI Taxonomy" id="8355"/>
    <lineage>
        <taxon>Eukaryota</taxon>
        <taxon>Metazoa</taxon>
        <taxon>Chordata</taxon>
        <taxon>Craniata</taxon>
        <taxon>Vertebrata</taxon>
        <taxon>Euteleostomi</taxon>
        <taxon>Amphibia</taxon>
        <taxon>Batrachia</taxon>
        <taxon>Anura</taxon>
        <taxon>Pipoidea</taxon>
        <taxon>Pipidae</taxon>
        <taxon>Xenopodinae</taxon>
        <taxon>Xenopus</taxon>
        <taxon>Xenopus</taxon>
    </lineage>
</organism>
<evidence type="ECO:0000313" key="2">
    <source>
        <dbReference type="Proteomes" id="UP000694892"/>
    </source>
</evidence>
<protein>
    <submittedName>
        <fullName evidence="1">Uncharacterized protein</fullName>
    </submittedName>
</protein>
<proteinExistence type="predicted"/>